<dbReference type="InterPro" id="IPR050584">
    <property type="entry name" value="Cholesterol_7-desaturase"/>
</dbReference>
<feature type="region of interest" description="Disordered" evidence="6">
    <location>
        <begin position="46"/>
        <end position="70"/>
    </location>
</feature>
<protein>
    <submittedName>
        <fullName evidence="8">Rieske 2Fe-2S domain-containing protein</fullName>
    </submittedName>
</protein>
<evidence type="ECO:0000313" key="8">
    <source>
        <dbReference type="EMBL" id="MBB2195947.1"/>
    </source>
</evidence>
<feature type="domain" description="Rieske" evidence="7">
    <location>
        <begin position="1"/>
        <end position="70"/>
    </location>
</feature>
<evidence type="ECO:0000256" key="6">
    <source>
        <dbReference type="SAM" id="MobiDB-lite"/>
    </source>
</evidence>
<organism evidence="8 9">
    <name type="scientific">Gluconacetobacter dulcium</name>
    <dbReference type="NCBI Taxonomy" id="2729096"/>
    <lineage>
        <taxon>Bacteria</taxon>
        <taxon>Pseudomonadati</taxon>
        <taxon>Pseudomonadota</taxon>
        <taxon>Alphaproteobacteria</taxon>
        <taxon>Acetobacterales</taxon>
        <taxon>Acetobacteraceae</taxon>
        <taxon>Gluconacetobacter</taxon>
    </lineage>
</organism>
<evidence type="ECO:0000256" key="3">
    <source>
        <dbReference type="ARBA" id="ARBA00023002"/>
    </source>
</evidence>
<reference evidence="8 9" key="1">
    <citation type="submission" date="2020-04" db="EMBL/GenBank/DDBJ databases">
        <title>Description of novel Gluconacetobacter.</title>
        <authorList>
            <person name="Sombolestani A."/>
        </authorList>
    </citation>
    <scope>NUCLEOTIDE SEQUENCE [LARGE SCALE GENOMIC DNA]</scope>
    <source>
        <strain evidence="8 9">LMG 22058</strain>
    </source>
</reference>
<keyword evidence="4" id="KW-0408">Iron</keyword>
<evidence type="ECO:0000259" key="7">
    <source>
        <dbReference type="PROSITE" id="PS51296"/>
    </source>
</evidence>
<comment type="caution">
    <text evidence="8">The sequence shown here is derived from an EMBL/GenBank/DDBJ whole genome shotgun (WGS) entry which is preliminary data.</text>
</comment>
<keyword evidence="5" id="KW-0411">Iron-sulfur</keyword>
<dbReference type="PANTHER" id="PTHR21266">
    <property type="entry name" value="IRON-SULFUR DOMAIN CONTAINING PROTEIN"/>
    <property type="match status" value="1"/>
</dbReference>
<dbReference type="Gene3D" id="2.102.10.10">
    <property type="entry name" value="Rieske [2Fe-2S] iron-sulphur domain"/>
    <property type="match status" value="1"/>
</dbReference>
<dbReference type="PROSITE" id="PS51257">
    <property type="entry name" value="PROKAR_LIPOPROTEIN"/>
    <property type="match status" value="1"/>
</dbReference>
<dbReference type="GO" id="GO:0046872">
    <property type="term" value="F:metal ion binding"/>
    <property type="evidence" value="ECO:0007669"/>
    <property type="project" value="UniProtKB-KW"/>
</dbReference>
<keyword evidence="1" id="KW-0001">2Fe-2S</keyword>
<keyword evidence="3" id="KW-0560">Oxidoreductase</keyword>
<dbReference type="Proteomes" id="UP000530320">
    <property type="component" value="Unassembled WGS sequence"/>
</dbReference>
<dbReference type="InterPro" id="IPR036922">
    <property type="entry name" value="Rieske_2Fe-2S_sf"/>
</dbReference>
<proteinExistence type="predicted"/>
<name>A0A7W4JWL4_9PROT</name>
<dbReference type="InterPro" id="IPR017941">
    <property type="entry name" value="Rieske_2Fe-2S"/>
</dbReference>
<accession>A0A7W4JWL4</accession>
<dbReference type="SUPFAM" id="SSF50022">
    <property type="entry name" value="ISP domain"/>
    <property type="match status" value="1"/>
</dbReference>
<dbReference type="Pfam" id="PF00355">
    <property type="entry name" value="Rieske"/>
    <property type="match status" value="1"/>
</dbReference>
<gene>
    <name evidence="8" type="ORF">HLH44_00450</name>
</gene>
<dbReference type="PROSITE" id="PS51296">
    <property type="entry name" value="RIESKE"/>
    <property type="match status" value="1"/>
</dbReference>
<evidence type="ECO:0000256" key="5">
    <source>
        <dbReference type="ARBA" id="ARBA00023014"/>
    </source>
</evidence>
<evidence type="ECO:0000256" key="1">
    <source>
        <dbReference type="ARBA" id="ARBA00022714"/>
    </source>
</evidence>
<dbReference type="RefSeq" id="WP_183007715.1">
    <property type="nucleotide sequence ID" value="NZ_JABEQP010000001.1"/>
</dbReference>
<evidence type="ECO:0000256" key="2">
    <source>
        <dbReference type="ARBA" id="ARBA00022723"/>
    </source>
</evidence>
<dbReference type="EMBL" id="JABEQP010000001">
    <property type="protein sequence ID" value="MBB2195947.1"/>
    <property type="molecule type" value="Genomic_DNA"/>
</dbReference>
<dbReference type="GO" id="GO:0016491">
    <property type="term" value="F:oxidoreductase activity"/>
    <property type="evidence" value="ECO:0007669"/>
    <property type="project" value="UniProtKB-KW"/>
</dbReference>
<evidence type="ECO:0000313" key="9">
    <source>
        <dbReference type="Proteomes" id="UP000530320"/>
    </source>
</evidence>
<dbReference type="GO" id="GO:0051537">
    <property type="term" value="F:2 iron, 2 sulfur cluster binding"/>
    <property type="evidence" value="ECO:0007669"/>
    <property type="project" value="UniProtKB-KW"/>
</dbReference>
<evidence type="ECO:0000256" key="4">
    <source>
        <dbReference type="ARBA" id="ARBA00023004"/>
    </source>
</evidence>
<dbReference type="PANTHER" id="PTHR21266:SF60">
    <property type="entry name" value="3-KETOSTEROID-9-ALPHA-MONOOXYGENASE, OXYGENASE COMPONENT"/>
    <property type="match status" value="1"/>
</dbReference>
<keyword evidence="2" id="KW-0479">Metal-binding</keyword>
<dbReference type="AlphaFoldDB" id="A0A7W4JWL4"/>
<sequence>MVASTVKRCPHRGVALSLGTVSQGLIACAYHGWRLDGTGRCRHIPSLRPEQPVKTAPARTYPTTDRDGYV</sequence>